<comment type="caution">
    <text evidence="4">The sequence shown here is derived from an EMBL/GenBank/DDBJ whole genome shotgun (WGS) entry which is preliminary data.</text>
</comment>
<dbReference type="Proteomes" id="UP001319180">
    <property type="component" value="Unassembled WGS sequence"/>
</dbReference>
<dbReference type="SMART" id="SM00448">
    <property type="entry name" value="REC"/>
    <property type="match status" value="1"/>
</dbReference>
<keyword evidence="5" id="KW-1185">Reference proteome</keyword>
<keyword evidence="1" id="KW-0597">Phosphoprotein</keyword>
<dbReference type="RefSeq" id="WP_254094251.1">
    <property type="nucleotide sequence ID" value="NZ_JAHESC010000075.1"/>
</dbReference>
<reference evidence="4 5" key="1">
    <citation type="submission" date="2021-05" db="EMBL/GenBank/DDBJ databases">
        <title>A Polyphasic approach of four new species of the genus Ohtaekwangia: Ohtaekwangia histidinii sp. nov., Ohtaekwangia cretensis sp. nov., Ohtaekwangia indiensis sp. nov., Ohtaekwangia reichenbachii sp. nov. from diverse environment.</title>
        <authorList>
            <person name="Octaviana S."/>
        </authorList>
    </citation>
    <scope>NUCLEOTIDE SEQUENCE [LARGE SCALE GENOMIC DNA]</scope>
    <source>
        <strain evidence="4 5">PWU37</strain>
    </source>
</reference>
<sequence length="133" mass="15150">MHILVVDDLTTDRFIVKKMLQPEYHVTTLASAREALAFASTRPFDIAILNVMLKDDLDGIDLLLDLRDMKGPAFQAFAITCHVDDRRASLLLDSGFVEILKKPFDKDHFTRLLGKYRPVPTLTEAPRLRRRAA</sequence>
<dbReference type="InterPro" id="IPR050595">
    <property type="entry name" value="Bact_response_regulator"/>
</dbReference>
<dbReference type="Pfam" id="PF00072">
    <property type="entry name" value="Response_reg"/>
    <property type="match status" value="1"/>
</dbReference>
<proteinExistence type="predicted"/>
<dbReference type="Gene3D" id="3.40.50.2300">
    <property type="match status" value="1"/>
</dbReference>
<dbReference type="PANTHER" id="PTHR44591:SF3">
    <property type="entry name" value="RESPONSE REGULATORY DOMAIN-CONTAINING PROTEIN"/>
    <property type="match status" value="1"/>
</dbReference>
<dbReference type="GO" id="GO:0000160">
    <property type="term" value="P:phosphorelay signal transduction system"/>
    <property type="evidence" value="ECO:0007669"/>
    <property type="project" value="InterPro"/>
</dbReference>
<name>A0AAP2DGY4_9BACT</name>
<dbReference type="InterPro" id="IPR011006">
    <property type="entry name" value="CheY-like_superfamily"/>
</dbReference>
<accession>A0AAP2DGY4</accession>
<gene>
    <name evidence="4" type="ORF">KK078_28960</name>
</gene>
<comment type="caution">
    <text evidence="2">Lacks conserved residue(s) required for the propagation of feature annotation.</text>
</comment>
<evidence type="ECO:0000259" key="3">
    <source>
        <dbReference type="PROSITE" id="PS50110"/>
    </source>
</evidence>
<evidence type="ECO:0000313" key="4">
    <source>
        <dbReference type="EMBL" id="MBT1690630.1"/>
    </source>
</evidence>
<dbReference type="AlphaFoldDB" id="A0AAP2DGY4"/>
<feature type="domain" description="Response regulatory" evidence="3">
    <location>
        <begin position="2"/>
        <end position="117"/>
    </location>
</feature>
<protein>
    <submittedName>
        <fullName evidence="4">Response regulator</fullName>
    </submittedName>
</protein>
<organism evidence="4 5">
    <name type="scientific">Dawidia soli</name>
    <dbReference type="NCBI Taxonomy" id="2782352"/>
    <lineage>
        <taxon>Bacteria</taxon>
        <taxon>Pseudomonadati</taxon>
        <taxon>Bacteroidota</taxon>
        <taxon>Cytophagia</taxon>
        <taxon>Cytophagales</taxon>
        <taxon>Chryseotaleaceae</taxon>
        <taxon>Dawidia</taxon>
    </lineage>
</organism>
<dbReference type="EMBL" id="JAHESC010000075">
    <property type="protein sequence ID" value="MBT1690630.1"/>
    <property type="molecule type" value="Genomic_DNA"/>
</dbReference>
<dbReference type="PROSITE" id="PS50110">
    <property type="entry name" value="RESPONSE_REGULATORY"/>
    <property type="match status" value="1"/>
</dbReference>
<dbReference type="SUPFAM" id="SSF52172">
    <property type="entry name" value="CheY-like"/>
    <property type="match status" value="1"/>
</dbReference>
<evidence type="ECO:0000256" key="1">
    <source>
        <dbReference type="ARBA" id="ARBA00022553"/>
    </source>
</evidence>
<dbReference type="PANTHER" id="PTHR44591">
    <property type="entry name" value="STRESS RESPONSE REGULATOR PROTEIN 1"/>
    <property type="match status" value="1"/>
</dbReference>
<dbReference type="InterPro" id="IPR001789">
    <property type="entry name" value="Sig_transdc_resp-reg_receiver"/>
</dbReference>
<evidence type="ECO:0000313" key="5">
    <source>
        <dbReference type="Proteomes" id="UP001319180"/>
    </source>
</evidence>
<evidence type="ECO:0000256" key="2">
    <source>
        <dbReference type="PROSITE-ProRule" id="PRU00169"/>
    </source>
</evidence>